<comment type="similarity">
    <text evidence="3">Belongs to the metallo-dependent hydrolases superfamily.</text>
</comment>
<dbReference type="InterPro" id="IPR032465">
    <property type="entry name" value="ACMSD"/>
</dbReference>
<dbReference type="InterPro" id="IPR032466">
    <property type="entry name" value="Metal_Hydrolase"/>
</dbReference>
<dbReference type="GO" id="GO:0016831">
    <property type="term" value="F:carboxy-lyase activity"/>
    <property type="evidence" value="ECO:0007669"/>
    <property type="project" value="UniProtKB-KW"/>
</dbReference>
<dbReference type="InterPro" id="IPR006680">
    <property type="entry name" value="Amidohydro-rel"/>
</dbReference>
<proteinExistence type="inferred from homology"/>
<dbReference type="EMBL" id="MSFU01000004">
    <property type="protein sequence ID" value="PWY80998.1"/>
    <property type="molecule type" value="Genomic_DNA"/>
</dbReference>
<dbReference type="SUPFAM" id="SSF51556">
    <property type="entry name" value="Metallo-dependent hydrolases"/>
    <property type="match status" value="1"/>
</dbReference>
<evidence type="ECO:0000313" key="6">
    <source>
        <dbReference type="Proteomes" id="UP000246171"/>
    </source>
</evidence>
<dbReference type="Pfam" id="PF04909">
    <property type="entry name" value="Amidohydro_2"/>
    <property type="match status" value="1"/>
</dbReference>
<evidence type="ECO:0000313" key="5">
    <source>
        <dbReference type="EMBL" id="PWY80998.1"/>
    </source>
</evidence>
<dbReference type="GO" id="GO:0019748">
    <property type="term" value="P:secondary metabolic process"/>
    <property type="evidence" value="ECO:0007669"/>
    <property type="project" value="TreeGrafter"/>
</dbReference>
<dbReference type="GO" id="GO:0016787">
    <property type="term" value="F:hydrolase activity"/>
    <property type="evidence" value="ECO:0007669"/>
    <property type="project" value="UniProtKB-KW"/>
</dbReference>
<gene>
    <name evidence="5" type="ORF">BO83DRAFT_168159</name>
</gene>
<accession>A0A317W7L3</accession>
<organism evidence="5 6">
    <name type="scientific">Aspergillus eucalypticola (strain CBS 122712 / IBT 29274)</name>
    <dbReference type="NCBI Taxonomy" id="1448314"/>
    <lineage>
        <taxon>Eukaryota</taxon>
        <taxon>Fungi</taxon>
        <taxon>Dikarya</taxon>
        <taxon>Ascomycota</taxon>
        <taxon>Pezizomycotina</taxon>
        <taxon>Eurotiomycetes</taxon>
        <taxon>Eurotiomycetidae</taxon>
        <taxon>Eurotiales</taxon>
        <taxon>Aspergillaceae</taxon>
        <taxon>Aspergillus</taxon>
        <taxon>Aspergillus subgen. Circumdati</taxon>
    </lineage>
</organism>
<reference evidence="5" key="1">
    <citation type="submission" date="2016-12" db="EMBL/GenBank/DDBJ databases">
        <title>The genomes of Aspergillus section Nigri reveals drivers in fungal speciation.</title>
        <authorList>
            <consortium name="DOE Joint Genome Institute"/>
            <person name="Vesth T.C."/>
            <person name="Nybo J."/>
            <person name="Theobald S."/>
            <person name="Brandl J."/>
            <person name="Frisvad J.C."/>
            <person name="Nielsen K.F."/>
            <person name="Lyhne E.K."/>
            <person name="Kogle M.E."/>
            <person name="Kuo A."/>
            <person name="Riley R."/>
            <person name="Clum A."/>
            <person name="Nolan M."/>
            <person name="Lipzen A."/>
            <person name="Salamov A."/>
            <person name="Henrissat B."/>
            <person name="Wiebenga A."/>
            <person name="De vries R.P."/>
            <person name="Grigoriev I.V."/>
            <person name="Mortensen U.H."/>
            <person name="Andersen M.R."/>
            <person name="Baker S.E."/>
        </authorList>
    </citation>
    <scope>NUCLEOTIDE SEQUENCE</scope>
    <source>
        <strain evidence="5">CBS 122712</strain>
    </source>
</reference>
<dbReference type="GO" id="GO:0005829">
    <property type="term" value="C:cytosol"/>
    <property type="evidence" value="ECO:0007669"/>
    <property type="project" value="TreeGrafter"/>
</dbReference>
<evidence type="ECO:0000256" key="2">
    <source>
        <dbReference type="ARBA" id="ARBA00023239"/>
    </source>
</evidence>
<name>A0A317W7L3_ASPEC</name>
<dbReference type="Proteomes" id="UP000246171">
    <property type="component" value="Unassembled WGS sequence"/>
</dbReference>
<keyword evidence="2 3" id="KW-0456">Lyase</keyword>
<protein>
    <submittedName>
        <fullName evidence="5">Metal-dependent hydrolase</fullName>
    </submittedName>
</protein>
<sequence length="316" mass="35657">MVVPLIALEEHYFSSAVTQDQKVDRYASFPPHIPVKLRAVGDDRIRDLDNGNIKLQILSHAPGIRSPPLCTAANDELASKISKHPTRLAGLAMLPMDDPADAVTELERCIRELHFVGALVDNHVNGEFYDNRRFWPVFQKAVELNVPIYIHPSFPADREQYEGNYSDRIATALSAFGWGWHSDTALCLLKLFASGFFDCFPEAKIIIGHMGEMIPFQLERIITVADTWGLKRGFRQVWKENIWVTTSGMFALPPLQCLLQTTDISHVLYSVDYPFSSNEKGLAFVEEVQRSGLLSEDDFKKFAFRNAETLLGVKAE</sequence>
<dbReference type="GeneID" id="37048329"/>
<dbReference type="OrthoDB" id="432010at2759"/>
<evidence type="ECO:0000259" key="4">
    <source>
        <dbReference type="Pfam" id="PF04909"/>
    </source>
</evidence>
<dbReference type="PANTHER" id="PTHR21240">
    <property type="entry name" value="2-AMINO-3-CARBOXYLMUCONATE-6-SEMIALDEHYDE DECARBOXYLASE"/>
    <property type="match status" value="1"/>
</dbReference>
<evidence type="ECO:0000256" key="1">
    <source>
        <dbReference type="ARBA" id="ARBA00022793"/>
    </source>
</evidence>
<dbReference type="PANTHER" id="PTHR21240:SF30">
    <property type="entry name" value="AMIDOHYDROLASE-RELATED DOMAIN-CONTAINING PROTEIN-RELATED"/>
    <property type="match status" value="1"/>
</dbReference>
<evidence type="ECO:0000256" key="3">
    <source>
        <dbReference type="RuleBase" id="RU366045"/>
    </source>
</evidence>
<keyword evidence="6" id="KW-1185">Reference proteome</keyword>
<keyword evidence="5" id="KW-0378">Hydrolase</keyword>
<dbReference type="Gene3D" id="3.20.20.140">
    <property type="entry name" value="Metal-dependent hydrolases"/>
    <property type="match status" value="1"/>
</dbReference>
<dbReference type="RefSeq" id="XP_025391421.1">
    <property type="nucleotide sequence ID" value="XM_025526367.1"/>
</dbReference>
<dbReference type="AlphaFoldDB" id="A0A317W7L3"/>
<keyword evidence="1 3" id="KW-0210">Decarboxylase</keyword>
<feature type="domain" description="Amidohydrolase-related" evidence="4">
    <location>
        <begin position="28"/>
        <end position="312"/>
    </location>
</feature>
<dbReference type="VEuPathDB" id="FungiDB:BO83DRAFT_168159"/>
<comment type="caution">
    <text evidence="5">The sequence shown here is derived from an EMBL/GenBank/DDBJ whole genome shotgun (WGS) entry which is preliminary data.</text>
</comment>